<dbReference type="InterPro" id="IPR011992">
    <property type="entry name" value="EF-hand-dom_pair"/>
</dbReference>
<feature type="compositionally biased region" description="Basic and acidic residues" evidence="2">
    <location>
        <begin position="260"/>
        <end position="278"/>
    </location>
</feature>
<dbReference type="CDD" id="cd00051">
    <property type="entry name" value="EFh"/>
    <property type="match status" value="1"/>
</dbReference>
<dbReference type="SUPFAM" id="SSF47473">
    <property type="entry name" value="EF-hand"/>
    <property type="match status" value="1"/>
</dbReference>
<name>A0A2Y9JQ90_ENHLU</name>
<reference evidence="5" key="1">
    <citation type="submission" date="2025-08" db="UniProtKB">
        <authorList>
            <consortium name="RefSeq"/>
        </authorList>
    </citation>
    <scope>IDENTIFICATION</scope>
    <source>
        <tissue evidence="5">Blood</tissue>
    </source>
</reference>
<dbReference type="PANTHER" id="PTHR46311:SF3">
    <property type="entry name" value="CALCIUM-BINDING PROTEIN 8"/>
    <property type="match status" value="1"/>
</dbReference>
<dbReference type="FunFam" id="1.10.238.10:FF:000219">
    <property type="entry name" value="EF-hand calcium-binding domain-containing protein 4A"/>
    <property type="match status" value="1"/>
</dbReference>
<accession>A0A2Y9JQ90</accession>
<proteinExistence type="predicted"/>
<keyword evidence="4" id="KW-1185">Reference proteome</keyword>
<dbReference type="RefSeq" id="XP_022362811.1">
    <property type="nucleotide sequence ID" value="XM_022507103.1"/>
</dbReference>
<feature type="compositionally biased region" description="Polar residues" evidence="2">
    <location>
        <begin position="280"/>
        <end position="289"/>
    </location>
</feature>
<feature type="region of interest" description="Disordered" evidence="2">
    <location>
        <begin position="260"/>
        <end position="299"/>
    </location>
</feature>
<keyword evidence="1" id="KW-0677">Repeat</keyword>
<dbReference type="InterPro" id="IPR002048">
    <property type="entry name" value="EF_hand_dom"/>
</dbReference>
<feature type="region of interest" description="Disordered" evidence="2">
    <location>
        <begin position="316"/>
        <end position="362"/>
    </location>
</feature>
<dbReference type="AlphaFoldDB" id="A0A2Y9JQ90"/>
<evidence type="ECO:0000256" key="1">
    <source>
        <dbReference type="ARBA" id="ARBA00022737"/>
    </source>
</evidence>
<evidence type="ECO:0000256" key="2">
    <source>
        <dbReference type="SAM" id="MobiDB-lite"/>
    </source>
</evidence>
<dbReference type="InterPro" id="IPR051111">
    <property type="entry name" value="Ca-binding_regulatory"/>
</dbReference>
<protein>
    <submittedName>
        <fullName evidence="5">EF-hand calcium-binding domain-containing protein 4A isoform X2</fullName>
    </submittedName>
</protein>
<dbReference type="Proteomes" id="UP000248482">
    <property type="component" value="Unplaced"/>
</dbReference>
<sequence>MAETPSPMARPGEPGAGEAQEEEEVEERDAVRSRAEMLEQARELFLLCDKDAKGFITRHDLQGLQSDLPLTPEQLETVFESLDQAHTGFLTAREFCLGLGKFVGVESAQGSLPFQALEETFESGWSDVQGTEGSLEEEEERFCQALEQLGVAPVLGEQRAVQTLWTRLQRERPELLGSFEDVLMRASACLEEAARERDSLEQALRRRESEHEREVRGLYEEMEQQLREQRRRLRNQELPREERRGLLELELQNREQELERAGLRQRERGGRSLEEHANGEAQSPATTGAPQVPEGKGVAQGPLFLTTASSHLAGGCLSSIPHAAAPAGHPSSGLRESRAHMPCPGMLPLESLEPEDSPSLGS</sequence>
<dbReference type="PANTHER" id="PTHR46311">
    <property type="entry name" value="CALCIUM-BINDING PROTEIN 8-RELATED"/>
    <property type="match status" value="1"/>
</dbReference>
<feature type="domain" description="EF-hand" evidence="3">
    <location>
        <begin position="36"/>
        <end position="71"/>
    </location>
</feature>
<dbReference type="Gene3D" id="1.10.238.10">
    <property type="entry name" value="EF-hand"/>
    <property type="match status" value="1"/>
</dbReference>
<dbReference type="Pfam" id="PF13499">
    <property type="entry name" value="EF-hand_7"/>
    <property type="match status" value="1"/>
</dbReference>
<evidence type="ECO:0000313" key="5">
    <source>
        <dbReference type="RefSeq" id="XP_022362811.1"/>
    </source>
</evidence>
<organism evidence="4 5">
    <name type="scientific">Enhydra lutris kenyoni</name>
    <name type="common">northern sea otter</name>
    <dbReference type="NCBI Taxonomy" id="391180"/>
    <lineage>
        <taxon>Eukaryota</taxon>
        <taxon>Metazoa</taxon>
        <taxon>Chordata</taxon>
        <taxon>Craniata</taxon>
        <taxon>Vertebrata</taxon>
        <taxon>Euteleostomi</taxon>
        <taxon>Mammalia</taxon>
        <taxon>Eutheria</taxon>
        <taxon>Laurasiatheria</taxon>
        <taxon>Carnivora</taxon>
        <taxon>Caniformia</taxon>
        <taxon>Musteloidea</taxon>
        <taxon>Mustelidae</taxon>
        <taxon>Lutrinae</taxon>
        <taxon>Enhydra</taxon>
    </lineage>
</organism>
<gene>
    <name evidence="5" type="primary">LOC111149815</name>
</gene>
<evidence type="ECO:0000259" key="3">
    <source>
        <dbReference type="PROSITE" id="PS50222"/>
    </source>
</evidence>
<dbReference type="GO" id="GO:0032588">
    <property type="term" value="C:trans-Golgi network membrane"/>
    <property type="evidence" value="ECO:0007669"/>
    <property type="project" value="TreeGrafter"/>
</dbReference>
<evidence type="ECO:0000313" key="4">
    <source>
        <dbReference type="Proteomes" id="UP000248482"/>
    </source>
</evidence>
<dbReference type="PROSITE" id="PS50222">
    <property type="entry name" value="EF_HAND_2"/>
    <property type="match status" value="1"/>
</dbReference>
<dbReference type="GO" id="GO:0005509">
    <property type="term" value="F:calcium ion binding"/>
    <property type="evidence" value="ECO:0007669"/>
    <property type="project" value="InterPro"/>
</dbReference>
<feature type="compositionally biased region" description="Low complexity" evidence="2">
    <location>
        <begin position="318"/>
        <end position="333"/>
    </location>
</feature>
<feature type="compositionally biased region" description="Low complexity" evidence="2">
    <location>
        <begin position="9"/>
        <end position="18"/>
    </location>
</feature>
<dbReference type="GeneID" id="111149815"/>
<feature type="region of interest" description="Disordered" evidence="2">
    <location>
        <begin position="1"/>
        <end position="33"/>
    </location>
</feature>